<dbReference type="InterPro" id="IPR002299">
    <property type="entry name" value="Porin_Neis"/>
</dbReference>
<keyword evidence="14" id="KW-1185">Reference proteome</keyword>
<evidence type="ECO:0000256" key="2">
    <source>
        <dbReference type="ARBA" id="ARBA00011233"/>
    </source>
</evidence>
<comment type="subcellular location">
    <subcellularLocation>
        <location evidence="1">Cell outer membrane</location>
        <topology evidence="1">Multi-pass membrane protein</topology>
    </subcellularLocation>
</comment>
<keyword evidence="9" id="KW-0472">Membrane</keyword>
<feature type="domain" description="Porin" evidence="12">
    <location>
        <begin position="8"/>
        <end position="353"/>
    </location>
</feature>
<dbReference type="InterPro" id="IPR050298">
    <property type="entry name" value="Gram-neg_bact_OMP"/>
</dbReference>
<sequence length="382" mass="40135">MKLKATSAAALIGMTSVAAHAQSSVTLYGVVDSGFLYQSTAAASFAPNAPNLGKVYRFKDGGIYSSGWGIKGSEDIGGGYKINFKLQSAFDSGTGKAGLSDTPGVTAAFNQYATVGVSGPFGKFDAGRQIVPMIWAMYDTDVRGAQYFGSILTAWLGMNQAGGWPGTSTNGSIGALYDSNALVYESPKFYGASVALEYAPGGVPGHFQGGTRESAVLKYSNYGLNLAAAYYNGHDANPFPATYPATPAIPATGQDNNRFLYVGAQYTFYGFSVSGSYGHGKNPANSSRADIDMYSAGLGYRFTPALKVTSGFYYLKDNNNSNNHSSEFAVGAEYGFSKRTTAYAQVGHVSNNGTMNQTIVYGQPVAPGESTTAAMIGVRHNF</sequence>
<dbReference type="OrthoDB" id="8961834at2"/>
<dbReference type="PANTHER" id="PTHR34501">
    <property type="entry name" value="PROTEIN YDDL-RELATED"/>
    <property type="match status" value="1"/>
</dbReference>
<keyword evidence="3" id="KW-0813">Transport</keyword>
<dbReference type="PANTHER" id="PTHR34501:SF9">
    <property type="entry name" value="MAJOR OUTER MEMBRANE PROTEIN P.IA"/>
    <property type="match status" value="1"/>
</dbReference>
<dbReference type="GO" id="GO:0015288">
    <property type="term" value="F:porin activity"/>
    <property type="evidence" value="ECO:0007669"/>
    <property type="project" value="UniProtKB-KW"/>
</dbReference>
<dbReference type="GO" id="GO:0006811">
    <property type="term" value="P:monoatomic ion transport"/>
    <property type="evidence" value="ECO:0007669"/>
    <property type="project" value="UniProtKB-KW"/>
</dbReference>
<feature type="signal peptide" evidence="11">
    <location>
        <begin position="1"/>
        <end position="21"/>
    </location>
</feature>
<feature type="chain" id="PRO_5007620656" evidence="11">
    <location>
        <begin position="22"/>
        <end position="382"/>
    </location>
</feature>
<evidence type="ECO:0000256" key="1">
    <source>
        <dbReference type="ARBA" id="ARBA00004571"/>
    </source>
</evidence>
<protein>
    <submittedName>
        <fullName evidence="13">Porin</fullName>
    </submittedName>
</protein>
<proteinExistence type="predicted"/>
<evidence type="ECO:0000256" key="9">
    <source>
        <dbReference type="ARBA" id="ARBA00023136"/>
    </source>
</evidence>
<dbReference type="InterPro" id="IPR033900">
    <property type="entry name" value="Gram_neg_porin_domain"/>
</dbReference>
<evidence type="ECO:0000313" key="14">
    <source>
        <dbReference type="Proteomes" id="UP000054851"/>
    </source>
</evidence>
<dbReference type="SUPFAM" id="SSF56935">
    <property type="entry name" value="Porins"/>
    <property type="match status" value="1"/>
</dbReference>
<dbReference type="Pfam" id="PF13609">
    <property type="entry name" value="Porin_4"/>
    <property type="match status" value="1"/>
</dbReference>
<keyword evidence="4" id="KW-1134">Transmembrane beta strand</keyword>
<dbReference type="Proteomes" id="UP000054851">
    <property type="component" value="Unassembled WGS sequence"/>
</dbReference>
<evidence type="ECO:0000313" key="13">
    <source>
        <dbReference type="EMBL" id="SAK56634.1"/>
    </source>
</evidence>
<dbReference type="STRING" id="1777140.AWB79_02332"/>
<evidence type="ECO:0000256" key="7">
    <source>
        <dbReference type="ARBA" id="ARBA00023065"/>
    </source>
</evidence>
<dbReference type="Gene3D" id="2.40.160.10">
    <property type="entry name" value="Porin"/>
    <property type="match status" value="1"/>
</dbReference>
<evidence type="ECO:0000256" key="8">
    <source>
        <dbReference type="ARBA" id="ARBA00023114"/>
    </source>
</evidence>
<dbReference type="GO" id="GO:0009279">
    <property type="term" value="C:cell outer membrane"/>
    <property type="evidence" value="ECO:0007669"/>
    <property type="project" value="UniProtKB-SubCell"/>
</dbReference>
<keyword evidence="6 11" id="KW-0732">Signal</keyword>
<keyword evidence="8" id="KW-0626">Porin</keyword>
<dbReference type="PRINTS" id="PR00184">
    <property type="entry name" value="NEISSPPORIN"/>
</dbReference>
<comment type="subunit">
    <text evidence="2">Homotrimer.</text>
</comment>
<name>A0A158AFJ8_9BURK</name>
<evidence type="ECO:0000256" key="11">
    <source>
        <dbReference type="SAM" id="SignalP"/>
    </source>
</evidence>
<dbReference type="RefSeq" id="WP_061167555.1">
    <property type="nucleotide sequence ID" value="NZ_FCOA02000005.1"/>
</dbReference>
<gene>
    <name evidence="13" type="ORF">AWB79_02332</name>
</gene>
<dbReference type="GO" id="GO:0046930">
    <property type="term" value="C:pore complex"/>
    <property type="evidence" value="ECO:0007669"/>
    <property type="project" value="UniProtKB-KW"/>
</dbReference>
<keyword evidence="7" id="KW-0406">Ion transport</keyword>
<organism evidence="13 14">
    <name type="scientific">Caballeronia hypogeia</name>
    <dbReference type="NCBI Taxonomy" id="1777140"/>
    <lineage>
        <taxon>Bacteria</taxon>
        <taxon>Pseudomonadati</taxon>
        <taxon>Pseudomonadota</taxon>
        <taxon>Betaproteobacteria</taxon>
        <taxon>Burkholderiales</taxon>
        <taxon>Burkholderiaceae</taxon>
        <taxon>Caballeronia</taxon>
    </lineage>
</organism>
<keyword evidence="10" id="KW-0998">Cell outer membrane</keyword>
<dbReference type="AlphaFoldDB" id="A0A158AFJ8"/>
<dbReference type="InterPro" id="IPR023614">
    <property type="entry name" value="Porin_dom_sf"/>
</dbReference>
<keyword evidence="5" id="KW-0812">Transmembrane</keyword>
<evidence type="ECO:0000256" key="3">
    <source>
        <dbReference type="ARBA" id="ARBA00022448"/>
    </source>
</evidence>
<comment type="caution">
    <text evidence="13">The sequence shown here is derived from an EMBL/GenBank/DDBJ whole genome shotgun (WGS) entry which is preliminary data.</text>
</comment>
<evidence type="ECO:0000256" key="10">
    <source>
        <dbReference type="ARBA" id="ARBA00023237"/>
    </source>
</evidence>
<accession>A0A158AFJ8</accession>
<evidence type="ECO:0000256" key="5">
    <source>
        <dbReference type="ARBA" id="ARBA00022692"/>
    </source>
</evidence>
<evidence type="ECO:0000259" key="12">
    <source>
        <dbReference type="Pfam" id="PF13609"/>
    </source>
</evidence>
<evidence type="ECO:0000256" key="6">
    <source>
        <dbReference type="ARBA" id="ARBA00022729"/>
    </source>
</evidence>
<dbReference type="EMBL" id="FCOA02000005">
    <property type="protein sequence ID" value="SAK56634.1"/>
    <property type="molecule type" value="Genomic_DNA"/>
</dbReference>
<reference evidence="13" key="1">
    <citation type="submission" date="2016-01" db="EMBL/GenBank/DDBJ databases">
        <authorList>
            <person name="Peeters C."/>
        </authorList>
    </citation>
    <scope>NUCLEOTIDE SEQUENCE</scope>
    <source>
        <strain evidence="13">LMG 29322</strain>
    </source>
</reference>
<evidence type="ECO:0000256" key="4">
    <source>
        <dbReference type="ARBA" id="ARBA00022452"/>
    </source>
</evidence>
<dbReference type="CDD" id="cd00342">
    <property type="entry name" value="gram_neg_porins"/>
    <property type="match status" value="1"/>
</dbReference>